<dbReference type="PANTHER" id="PTHR32309:SF13">
    <property type="entry name" value="FERRIC ENTEROBACTIN TRANSPORT PROTEIN FEPE"/>
    <property type="match status" value="1"/>
</dbReference>
<dbReference type="GO" id="GO:0005886">
    <property type="term" value="C:plasma membrane"/>
    <property type="evidence" value="ECO:0007669"/>
    <property type="project" value="TreeGrafter"/>
</dbReference>
<reference evidence="3" key="1">
    <citation type="submission" date="2020-11" db="EMBL/GenBank/DDBJ databases">
        <title>Novosphingobium aureum sp. nov., a marine bacterium isolated from sediment of a salt flat.</title>
        <authorList>
            <person name="Yoo Y."/>
            <person name="Kim J.-J."/>
        </authorList>
    </citation>
    <scope>NUCLEOTIDE SEQUENCE</scope>
    <source>
        <strain evidence="3">YJ-S2-02</strain>
    </source>
</reference>
<keyword evidence="1" id="KW-0547">Nucleotide-binding</keyword>
<dbReference type="CDD" id="cd05387">
    <property type="entry name" value="BY-kinase"/>
    <property type="match status" value="1"/>
</dbReference>
<evidence type="ECO:0000313" key="4">
    <source>
        <dbReference type="Proteomes" id="UP000617634"/>
    </source>
</evidence>
<keyword evidence="3" id="KW-0808">Transferase</keyword>
<proteinExistence type="predicted"/>
<keyword evidence="3" id="KW-0418">Kinase</keyword>
<dbReference type="Proteomes" id="UP000617634">
    <property type="component" value="Unassembled WGS sequence"/>
</dbReference>
<evidence type="ECO:0000313" key="3">
    <source>
        <dbReference type="EMBL" id="MBH0115034.1"/>
    </source>
</evidence>
<protein>
    <submittedName>
        <fullName evidence="3">CpsD/CapB family tyrosine-protein kinase</fullName>
    </submittedName>
</protein>
<dbReference type="InterPro" id="IPR005702">
    <property type="entry name" value="Wzc-like_C"/>
</dbReference>
<keyword evidence="4" id="KW-1185">Reference proteome</keyword>
<organism evidence="3 4">
    <name type="scientific">Novosphingobium aureum</name>
    <dbReference type="NCBI Taxonomy" id="2792964"/>
    <lineage>
        <taxon>Bacteria</taxon>
        <taxon>Pseudomonadati</taxon>
        <taxon>Pseudomonadota</taxon>
        <taxon>Alphaproteobacteria</taxon>
        <taxon>Sphingomonadales</taxon>
        <taxon>Sphingomonadaceae</taxon>
        <taxon>Novosphingobium</taxon>
    </lineage>
</organism>
<dbReference type="SUPFAM" id="SSF52540">
    <property type="entry name" value="P-loop containing nucleoside triphosphate hydrolases"/>
    <property type="match status" value="1"/>
</dbReference>
<evidence type="ECO:0000256" key="2">
    <source>
        <dbReference type="ARBA" id="ARBA00022840"/>
    </source>
</evidence>
<dbReference type="RefSeq" id="WP_197167165.1">
    <property type="nucleotide sequence ID" value="NZ_JADZGI010000007.1"/>
</dbReference>
<dbReference type="InterPro" id="IPR027417">
    <property type="entry name" value="P-loop_NTPase"/>
</dbReference>
<evidence type="ECO:0000256" key="1">
    <source>
        <dbReference type="ARBA" id="ARBA00022741"/>
    </source>
</evidence>
<dbReference type="Gene3D" id="3.40.50.300">
    <property type="entry name" value="P-loop containing nucleotide triphosphate hydrolases"/>
    <property type="match status" value="1"/>
</dbReference>
<dbReference type="EMBL" id="JADZGI010000007">
    <property type="protein sequence ID" value="MBH0115034.1"/>
    <property type="molecule type" value="Genomic_DNA"/>
</dbReference>
<comment type="caution">
    <text evidence="3">The sequence shown here is derived from an EMBL/GenBank/DDBJ whole genome shotgun (WGS) entry which is preliminary data.</text>
</comment>
<dbReference type="AlphaFoldDB" id="A0A931HGP9"/>
<sequence length="257" mass="27648">MNGYNNDAGVVMDDNSTDVASDAATGAEEFDTFPEVETTQADEPITVQFSPRVVVLSEPNSPEAEAIAALRTHLLAHHIRAGRRGLAICSPSAEGGSTFLSVNLAVSLAKAGIRTLLIDANLRQPDVHNMIVPSREVPSLKSCLTDSSVTFGDVILEDAIPSLSIIYAGEEQTQAHEKLAAPAFKSLVDLCMRDFEVTIIDTPASNNNADARRIASIVRHCVVVARKDKTYVSDVKTLIEEMKSDKVNVIGTVLNEF</sequence>
<accession>A0A931HGP9</accession>
<gene>
    <name evidence="3" type="ORF">I5E68_18990</name>
</gene>
<dbReference type="InterPro" id="IPR050445">
    <property type="entry name" value="Bact_polysacc_biosynth/exp"/>
</dbReference>
<dbReference type="PANTHER" id="PTHR32309">
    <property type="entry name" value="TYROSINE-PROTEIN KINASE"/>
    <property type="match status" value="1"/>
</dbReference>
<name>A0A931HGP9_9SPHN</name>
<keyword evidence="2" id="KW-0067">ATP-binding</keyword>
<dbReference type="GO" id="GO:0004713">
    <property type="term" value="F:protein tyrosine kinase activity"/>
    <property type="evidence" value="ECO:0007669"/>
    <property type="project" value="TreeGrafter"/>
</dbReference>